<dbReference type="SUPFAM" id="SSF54695">
    <property type="entry name" value="POZ domain"/>
    <property type="match status" value="1"/>
</dbReference>
<dbReference type="CDD" id="cd18186">
    <property type="entry name" value="BTB_POZ_ZBTB_KLHL-like"/>
    <property type="match status" value="1"/>
</dbReference>
<evidence type="ECO:0000313" key="4">
    <source>
        <dbReference type="Proteomes" id="UP001276659"/>
    </source>
</evidence>
<dbReference type="PANTHER" id="PTHR47843">
    <property type="entry name" value="BTB DOMAIN-CONTAINING PROTEIN-RELATED"/>
    <property type="match status" value="1"/>
</dbReference>
<reference evidence="3" key="1">
    <citation type="submission" date="2022-11" db="EMBL/GenBank/DDBJ databases">
        <title>Chromosomal genome sequence assembly and mating type (MAT) locus characterization of the leprose asexual lichenized fungus Lepraria neglecta (Nyl.) Erichsen.</title>
        <authorList>
            <person name="Allen J.L."/>
            <person name="Pfeffer B."/>
        </authorList>
    </citation>
    <scope>NUCLEOTIDE SEQUENCE</scope>
    <source>
        <strain evidence="3">Allen 5258</strain>
    </source>
</reference>
<dbReference type="EMBL" id="JASNWA010000006">
    <property type="protein sequence ID" value="KAK3175046.1"/>
    <property type="molecule type" value="Genomic_DNA"/>
</dbReference>
<dbReference type="InterPro" id="IPR011333">
    <property type="entry name" value="SKP1/BTB/POZ_sf"/>
</dbReference>
<organism evidence="3 4">
    <name type="scientific">Lepraria neglecta</name>
    <dbReference type="NCBI Taxonomy" id="209136"/>
    <lineage>
        <taxon>Eukaryota</taxon>
        <taxon>Fungi</taxon>
        <taxon>Dikarya</taxon>
        <taxon>Ascomycota</taxon>
        <taxon>Pezizomycotina</taxon>
        <taxon>Lecanoromycetes</taxon>
        <taxon>OSLEUM clade</taxon>
        <taxon>Lecanoromycetidae</taxon>
        <taxon>Lecanorales</taxon>
        <taxon>Lecanorineae</taxon>
        <taxon>Stereocaulaceae</taxon>
        <taxon>Lepraria</taxon>
    </lineage>
</organism>
<feature type="domain" description="BTB" evidence="2">
    <location>
        <begin position="34"/>
        <end position="103"/>
    </location>
</feature>
<name>A0AAD9ZCB2_9LECA</name>
<sequence>MSSSLKSEETSLQFVRRNQSGRRELTSCSGLHRSIVTVYVGPEKYPFYFHKGRLCQHSSFFERAFHGSFEEASTRSIYLEEDGVDEFKFFEEWLYSEKFSFPKDSDNPSLLLVKVFCFAEKAGISTLQNATLDAIRDRATEQNVSLPTPNTIYQTYPKPQTPFGSNQRSIFGFPVDDVIPGLEKPVAKYLPPATASGIHYVYQNTPERSPLRKLLADIFAYNVKPETLDEDILLFPAEFMADVLLINMKRLPLRLKEEAADFDNNADKYHVHDSSSTRDDRKQRIEATDPEPEPPTDAVAVEKDDTWRFGGSAKSLNKKDKKGKRIIRE</sequence>
<dbReference type="InterPro" id="IPR000210">
    <property type="entry name" value="BTB/POZ_dom"/>
</dbReference>
<gene>
    <name evidence="3" type="ORF">OEA41_002292</name>
</gene>
<comment type="caution">
    <text evidence="3">The sequence shown here is derived from an EMBL/GenBank/DDBJ whole genome shotgun (WGS) entry which is preliminary data.</text>
</comment>
<evidence type="ECO:0000256" key="1">
    <source>
        <dbReference type="SAM" id="MobiDB-lite"/>
    </source>
</evidence>
<dbReference type="PANTHER" id="PTHR47843:SF2">
    <property type="entry name" value="BTB DOMAIN-CONTAINING PROTEIN"/>
    <property type="match status" value="1"/>
</dbReference>
<dbReference type="PROSITE" id="PS50097">
    <property type="entry name" value="BTB"/>
    <property type="match status" value="1"/>
</dbReference>
<evidence type="ECO:0000259" key="2">
    <source>
        <dbReference type="PROSITE" id="PS50097"/>
    </source>
</evidence>
<proteinExistence type="predicted"/>
<evidence type="ECO:0000313" key="3">
    <source>
        <dbReference type="EMBL" id="KAK3175046.1"/>
    </source>
</evidence>
<feature type="compositionally biased region" description="Basic and acidic residues" evidence="1">
    <location>
        <begin position="266"/>
        <end position="287"/>
    </location>
</feature>
<accession>A0AAD9ZCB2</accession>
<feature type="region of interest" description="Disordered" evidence="1">
    <location>
        <begin position="266"/>
        <end position="329"/>
    </location>
</feature>
<dbReference type="Pfam" id="PF00651">
    <property type="entry name" value="BTB"/>
    <property type="match status" value="1"/>
</dbReference>
<dbReference type="Proteomes" id="UP001276659">
    <property type="component" value="Unassembled WGS sequence"/>
</dbReference>
<dbReference type="Gene3D" id="3.30.710.10">
    <property type="entry name" value="Potassium Channel Kv1.1, Chain A"/>
    <property type="match status" value="1"/>
</dbReference>
<protein>
    <recommendedName>
        <fullName evidence="2">BTB domain-containing protein</fullName>
    </recommendedName>
</protein>
<keyword evidence="4" id="KW-1185">Reference proteome</keyword>
<dbReference type="AlphaFoldDB" id="A0AAD9ZCB2"/>
<feature type="compositionally biased region" description="Basic residues" evidence="1">
    <location>
        <begin position="319"/>
        <end position="329"/>
    </location>
</feature>